<dbReference type="InterPro" id="IPR050388">
    <property type="entry name" value="ABC_Ni/Peptide_Import"/>
</dbReference>
<evidence type="ECO:0000259" key="8">
    <source>
        <dbReference type="Pfam" id="PF08352"/>
    </source>
</evidence>
<organism evidence="9 10">
    <name type="scientific">Aduncisulcus paluster</name>
    <dbReference type="NCBI Taxonomy" id="2918883"/>
    <lineage>
        <taxon>Eukaryota</taxon>
        <taxon>Metamonada</taxon>
        <taxon>Carpediemonas-like organisms</taxon>
        <taxon>Aduncisulcus</taxon>
    </lineage>
</organism>
<evidence type="ECO:0000259" key="7">
    <source>
        <dbReference type="Pfam" id="PF00005"/>
    </source>
</evidence>
<keyword evidence="4" id="KW-0547">Nucleotide-binding</keyword>
<comment type="subcellular location">
    <subcellularLocation>
        <location evidence="1">Membrane</location>
    </subcellularLocation>
</comment>
<evidence type="ECO:0000256" key="4">
    <source>
        <dbReference type="ARBA" id="ARBA00022741"/>
    </source>
</evidence>
<feature type="non-terminal residue" evidence="9">
    <location>
        <position position="1"/>
    </location>
</feature>
<dbReference type="InterPro" id="IPR027417">
    <property type="entry name" value="P-loop_NTPase"/>
</dbReference>
<feature type="non-terminal residue" evidence="9">
    <location>
        <position position="168"/>
    </location>
</feature>
<dbReference type="InterPro" id="IPR003439">
    <property type="entry name" value="ABC_transporter-like_ATP-bd"/>
</dbReference>
<keyword evidence="2" id="KW-0813">Transport</keyword>
<dbReference type="GO" id="GO:0005524">
    <property type="term" value="F:ATP binding"/>
    <property type="evidence" value="ECO:0007669"/>
    <property type="project" value="UniProtKB-KW"/>
</dbReference>
<evidence type="ECO:0000313" key="9">
    <source>
        <dbReference type="EMBL" id="GKT35833.1"/>
    </source>
</evidence>
<evidence type="ECO:0000256" key="6">
    <source>
        <dbReference type="ARBA" id="ARBA00023136"/>
    </source>
</evidence>
<evidence type="ECO:0000256" key="2">
    <source>
        <dbReference type="ARBA" id="ARBA00022448"/>
    </source>
</evidence>
<keyword evidence="5 9" id="KW-0067">ATP-binding</keyword>
<protein>
    <submittedName>
        <fullName evidence="9">ABC transporter ATP-binding protein</fullName>
    </submittedName>
</protein>
<name>A0ABQ5KVX9_9EUKA</name>
<dbReference type="InterPro" id="IPR013563">
    <property type="entry name" value="Oligopep_ABC_C"/>
</dbReference>
<dbReference type="SUPFAM" id="SSF52540">
    <property type="entry name" value="P-loop containing nucleoside triphosphate hydrolases"/>
    <property type="match status" value="1"/>
</dbReference>
<accession>A0ABQ5KVX9</accession>
<keyword evidence="3" id="KW-1003">Cell membrane</keyword>
<dbReference type="Pfam" id="PF00005">
    <property type="entry name" value="ABC_tran"/>
    <property type="match status" value="1"/>
</dbReference>
<dbReference type="EMBL" id="BQXS01003928">
    <property type="protein sequence ID" value="GKT35833.1"/>
    <property type="molecule type" value="Genomic_DNA"/>
</dbReference>
<evidence type="ECO:0000256" key="5">
    <source>
        <dbReference type="ARBA" id="ARBA00022840"/>
    </source>
</evidence>
<sequence length="168" mass="19002">EPMTALNPVVPVGRQIDEVLRAHTDLDSRARRQKILAMMEHVRLPDVQRIFSSYPHRLSGGQRQRIMIAMALVLEPKLLIADEPTTALDIADRVAVMRHGRLVETGPLQDVLRNPKMEYTRNLLSSVPSLVPRAPRPETKEPVVLEANELSKVYRERSLYGKAREVAA</sequence>
<reference evidence="9" key="1">
    <citation type="submission" date="2022-03" db="EMBL/GenBank/DDBJ databases">
        <title>Draft genome sequence of Aduncisulcus paluster, a free-living microaerophilic Fornicata.</title>
        <authorList>
            <person name="Yuyama I."/>
            <person name="Kume K."/>
            <person name="Tamura T."/>
            <person name="Inagaki Y."/>
            <person name="Hashimoto T."/>
        </authorList>
    </citation>
    <scope>NUCLEOTIDE SEQUENCE</scope>
    <source>
        <strain evidence="9">NY0171</strain>
    </source>
</reference>
<keyword evidence="6" id="KW-0472">Membrane</keyword>
<evidence type="ECO:0000256" key="1">
    <source>
        <dbReference type="ARBA" id="ARBA00004370"/>
    </source>
</evidence>
<dbReference type="PANTHER" id="PTHR43297">
    <property type="entry name" value="OLIGOPEPTIDE TRANSPORT ATP-BINDING PROTEIN APPD"/>
    <property type="match status" value="1"/>
</dbReference>
<dbReference type="Gene3D" id="3.40.50.300">
    <property type="entry name" value="P-loop containing nucleotide triphosphate hydrolases"/>
    <property type="match status" value="2"/>
</dbReference>
<comment type="caution">
    <text evidence="9">The sequence shown here is derived from an EMBL/GenBank/DDBJ whole genome shotgun (WGS) entry which is preliminary data.</text>
</comment>
<dbReference type="Proteomes" id="UP001057375">
    <property type="component" value="Unassembled WGS sequence"/>
</dbReference>
<evidence type="ECO:0000313" key="10">
    <source>
        <dbReference type="Proteomes" id="UP001057375"/>
    </source>
</evidence>
<keyword evidence="10" id="KW-1185">Reference proteome</keyword>
<proteinExistence type="predicted"/>
<dbReference type="PANTHER" id="PTHR43297:SF2">
    <property type="entry name" value="DIPEPTIDE TRANSPORT ATP-BINDING PROTEIN DPPD"/>
    <property type="match status" value="1"/>
</dbReference>
<dbReference type="Pfam" id="PF08352">
    <property type="entry name" value="oligo_HPY"/>
    <property type="match status" value="1"/>
</dbReference>
<gene>
    <name evidence="9" type="ORF">ADUPG1_003064</name>
</gene>
<feature type="domain" description="Oligopeptide/dipeptide ABC transporter C-terminal" evidence="8">
    <location>
        <begin position="103"/>
        <end position="157"/>
    </location>
</feature>
<evidence type="ECO:0000256" key="3">
    <source>
        <dbReference type="ARBA" id="ARBA00022475"/>
    </source>
</evidence>
<feature type="domain" description="ABC transporter" evidence="7">
    <location>
        <begin position="24"/>
        <end position="86"/>
    </location>
</feature>